<keyword evidence="3" id="KW-1185">Reference proteome</keyword>
<comment type="caution">
    <text evidence="2">The sequence shown here is derived from an EMBL/GenBank/DDBJ whole genome shotgun (WGS) entry which is preliminary data.</text>
</comment>
<protein>
    <submittedName>
        <fullName evidence="2">Uncharacterized protein</fullName>
    </submittedName>
</protein>
<dbReference type="EMBL" id="LIAE01006034">
    <property type="protein sequence ID" value="PAV92759.1"/>
    <property type="molecule type" value="Genomic_DNA"/>
</dbReference>
<feature type="region of interest" description="Disordered" evidence="1">
    <location>
        <begin position="207"/>
        <end position="269"/>
    </location>
</feature>
<organism evidence="2 3">
    <name type="scientific">Diploscapter pachys</name>
    <dbReference type="NCBI Taxonomy" id="2018661"/>
    <lineage>
        <taxon>Eukaryota</taxon>
        <taxon>Metazoa</taxon>
        <taxon>Ecdysozoa</taxon>
        <taxon>Nematoda</taxon>
        <taxon>Chromadorea</taxon>
        <taxon>Rhabditida</taxon>
        <taxon>Rhabditina</taxon>
        <taxon>Rhabditomorpha</taxon>
        <taxon>Rhabditoidea</taxon>
        <taxon>Rhabditidae</taxon>
        <taxon>Diploscapter</taxon>
    </lineage>
</organism>
<evidence type="ECO:0000313" key="2">
    <source>
        <dbReference type="EMBL" id="PAV92759.1"/>
    </source>
</evidence>
<accession>A0A2A2M2U8</accession>
<name>A0A2A2M2U8_9BILA</name>
<reference evidence="2 3" key="1">
    <citation type="journal article" date="2017" name="Curr. Biol.">
        <title>Genome architecture and evolution of a unichromosomal asexual nematode.</title>
        <authorList>
            <person name="Fradin H."/>
            <person name="Zegar C."/>
            <person name="Gutwein M."/>
            <person name="Lucas J."/>
            <person name="Kovtun M."/>
            <person name="Corcoran D."/>
            <person name="Baugh L.R."/>
            <person name="Kiontke K."/>
            <person name="Gunsalus K."/>
            <person name="Fitch D.H."/>
            <person name="Piano F."/>
        </authorList>
    </citation>
    <scope>NUCLEOTIDE SEQUENCE [LARGE SCALE GENOMIC DNA]</scope>
    <source>
        <strain evidence="2">PF1309</strain>
    </source>
</reference>
<feature type="compositionally biased region" description="Basic and acidic residues" evidence="1">
    <location>
        <begin position="84"/>
        <end position="102"/>
    </location>
</feature>
<evidence type="ECO:0000313" key="3">
    <source>
        <dbReference type="Proteomes" id="UP000218231"/>
    </source>
</evidence>
<dbReference type="Proteomes" id="UP000218231">
    <property type="component" value="Unassembled WGS sequence"/>
</dbReference>
<dbReference type="AlphaFoldDB" id="A0A2A2M2U8"/>
<feature type="region of interest" description="Disordered" evidence="1">
    <location>
        <begin position="84"/>
        <end position="114"/>
    </location>
</feature>
<sequence length="269" mass="29625">MVGEQRQHLIFLARQMHLRARAFDAVRGGIDRHLARAHHTAALRLATPERDAQAGEQFLAVERLGHVIVRAEVECGDLVLGRIARGDDQQRDPRRPRDDRHQLQPVPPRQPQIEQHRIRRVLRHRGQRRARIGGVDHVVAGALQRLAEQPPDRRLIIHHQHPRHQTCPSTIASRTIVADGKTSVNRAPAPSSRLAASTPTPIASANALTIARPRPVPPADRSDPSKRRNVSKIALSAPGGRPGPSSTTDNRNVAPRCAPTMRIAVPGSA</sequence>
<proteinExistence type="predicted"/>
<evidence type="ECO:0000256" key="1">
    <source>
        <dbReference type="SAM" id="MobiDB-lite"/>
    </source>
</evidence>
<gene>
    <name evidence="2" type="ORF">WR25_06737</name>
</gene>